<dbReference type="PANTHER" id="PTHR19920">
    <property type="entry name" value="WD40 PROTEIN CIAO1"/>
    <property type="match status" value="1"/>
</dbReference>
<dbReference type="EMBL" id="CAJJDN010000373">
    <property type="protein sequence ID" value="CAD8131096.1"/>
    <property type="molecule type" value="Genomic_DNA"/>
</dbReference>
<proteinExistence type="predicted"/>
<evidence type="ECO:0000313" key="4">
    <source>
        <dbReference type="Proteomes" id="UP000692954"/>
    </source>
</evidence>
<name>A0A8S1RT52_9CILI</name>
<dbReference type="GO" id="GO:0097361">
    <property type="term" value="C:cytosolic [4Fe-4S] assembly targeting complex"/>
    <property type="evidence" value="ECO:0007669"/>
    <property type="project" value="TreeGrafter"/>
</dbReference>
<reference evidence="3" key="1">
    <citation type="submission" date="2021-01" db="EMBL/GenBank/DDBJ databases">
        <authorList>
            <consortium name="Genoscope - CEA"/>
            <person name="William W."/>
        </authorList>
    </citation>
    <scope>NUCLEOTIDE SEQUENCE</scope>
</reference>
<dbReference type="PROSITE" id="PS50294">
    <property type="entry name" value="WD_REPEATS_REGION"/>
    <property type="match status" value="2"/>
</dbReference>
<evidence type="ECO:0000256" key="1">
    <source>
        <dbReference type="PROSITE-ProRule" id="PRU00221"/>
    </source>
</evidence>
<dbReference type="GO" id="GO:0016226">
    <property type="term" value="P:iron-sulfur cluster assembly"/>
    <property type="evidence" value="ECO:0007669"/>
    <property type="project" value="TreeGrafter"/>
</dbReference>
<evidence type="ECO:0000256" key="2">
    <source>
        <dbReference type="SAM" id="MobiDB-lite"/>
    </source>
</evidence>
<protein>
    <recommendedName>
        <fullName evidence="5">WD40-repeat-containing domain</fullName>
    </recommendedName>
</protein>
<comment type="caution">
    <text evidence="3">The sequence shown here is derived from an EMBL/GenBank/DDBJ whole genome shotgun (WGS) entry which is preliminary data.</text>
</comment>
<feature type="repeat" description="WD" evidence="1">
    <location>
        <begin position="556"/>
        <end position="587"/>
    </location>
</feature>
<accession>A0A8S1RT52</accession>
<dbReference type="InterPro" id="IPR001680">
    <property type="entry name" value="WD40_rpt"/>
</dbReference>
<dbReference type="PROSITE" id="PS50082">
    <property type="entry name" value="WD_REPEATS_2"/>
    <property type="match status" value="2"/>
</dbReference>
<keyword evidence="4" id="KW-1185">Reference proteome</keyword>
<keyword evidence="1" id="KW-0853">WD repeat</keyword>
<dbReference type="SMART" id="SM00320">
    <property type="entry name" value="WD40"/>
    <property type="match status" value="4"/>
</dbReference>
<evidence type="ECO:0008006" key="5">
    <source>
        <dbReference type="Google" id="ProtNLM"/>
    </source>
</evidence>
<feature type="repeat" description="WD" evidence="1">
    <location>
        <begin position="511"/>
        <end position="548"/>
    </location>
</feature>
<feature type="region of interest" description="Disordered" evidence="2">
    <location>
        <begin position="1"/>
        <end position="23"/>
    </location>
</feature>
<dbReference type="Proteomes" id="UP000692954">
    <property type="component" value="Unassembled WGS sequence"/>
</dbReference>
<dbReference type="AlphaFoldDB" id="A0A8S1RT52"/>
<evidence type="ECO:0000313" key="3">
    <source>
        <dbReference type="EMBL" id="CAD8131096.1"/>
    </source>
</evidence>
<sequence length="774" mass="91554">MNQKLGKEKSLSHNENDQEIDQKELDNEKKKICLNCFGEIKEKDAKHFKNQINQINQKKQSIQQDRSNQLKIKLDNLNNLNGLVEQLRNFYAEQMEQIVFSIKNWSQQLIDEDEVFIKNLQQNEYSDYSQFMQYIRKEQDAQIKNQTDQIKKINHLILNLKETDLVKQCLIFLESQNINPILLKINNGKENKIIDEELNLICEEHKKQITLFDLSAKKLNNQKRIGCLDCLDGTINQYTSIKRAQNMWQQIQQQKLEKMNQHVEILKIKIKSIKEYFLAMQKSLNNSIENATIKITLYQEDYILKVRQTNIQLMNTCWQYLNKKQLIEIAQELSQINQLSIQEDPLMDEYCIQENFVYEIAKDTIKSLQECQITYSDQISHLINNQIITYHQESSNKQIESQSTDIIDQQKIKSTILENKEQEQQLSINLKQEQQQIIDKQQPTQSILSQKQQKVLQPFKFNLIENSSIQQNEFCRAIAFNQDCTIVLAGCNNLIKVFEFKQEQLKFTQLLSEHQKDVHVLDFMKKTINFISGSADKQIIIWQINQNKEWECQQKLNGHTHYIRCMILNNKENMIISGSPDKTIKFWIKRNEWQCEQTITDHMSWISGLSLNDQQNKLISSGGDKLILIMEQSKKEDKWIVIQKIIVEQYGDRICFINDDLFTFQPYSEESMHIYKLKNNNQYLKSKEIAVKGGSSGDSYLFPQKYIKNKCLLLNKNGNNINLIRQKENGDFIIEQSIDFETYYLFGQISEDGEYLITWDNKSTQIQLRKYHEQ</sequence>
<dbReference type="Pfam" id="PF00400">
    <property type="entry name" value="WD40"/>
    <property type="match status" value="2"/>
</dbReference>
<dbReference type="OrthoDB" id="71437at2759"/>
<dbReference type="PANTHER" id="PTHR19920:SF0">
    <property type="entry name" value="CYTOSOLIC IRON-SULFUR PROTEIN ASSEMBLY PROTEIN CIAO1-RELATED"/>
    <property type="match status" value="1"/>
</dbReference>
<gene>
    <name evidence="3" type="ORF">PSON_ATCC_30995.1.T3730003</name>
</gene>
<organism evidence="3 4">
    <name type="scientific">Paramecium sonneborni</name>
    <dbReference type="NCBI Taxonomy" id="65129"/>
    <lineage>
        <taxon>Eukaryota</taxon>
        <taxon>Sar</taxon>
        <taxon>Alveolata</taxon>
        <taxon>Ciliophora</taxon>
        <taxon>Intramacronucleata</taxon>
        <taxon>Oligohymenophorea</taxon>
        <taxon>Peniculida</taxon>
        <taxon>Parameciidae</taxon>
        <taxon>Paramecium</taxon>
    </lineage>
</organism>